<sequence>MSDTETTTETTEPTVEDRQDAEVSADALEAVAQATLHAEFEDALRPPTAPADAEAEVDADAANEDGDGDGDGSAEGEGDGKPSREAAKLRHRAQTAEAERDALATQLEAMQRAAIDSHVTAMGMKPAALWASGANLADLLGDDGTPDTAKVAAAAEAAKESLGVTTYTRPRAGLQSGAMAHQPRRDKWVEAFGPRD</sequence>
<feature type="compositionally biased region" description="Low complexity" evidence="1">
    <location>
        <begin position="1"/>
        <end position="13"/>
    </location>
</feature>
<feature type="compositionally biased region" description="Acidic residues" evidence="1">
    <location>
        <begin position="53"/>
        <end position="77"/>
    </location>
</feature>
<organism evidence="3 4">
    <name type="scientific">Mycobacterium mantenii</name>
    <dbReference type="NCBI Taxonomy" id="560555"/>
    <lineage>
        <taxon>Bacteria</taxon>
        <taxon>Bacillati</taxon>
        <taxon>Actinomycetota</taxon>
        <taxon>Actinomycetes</taxon>
        <taxon>Mycobacteriales</taxon>
        <taxon>Mycobacteriaceae</taxon>
        <taxon>Mycobacterium</taxon>
        <taxon>Mycobacterium avium complex (MAC)</taxon>
    </lineage>
</organism>
<evidence type="ECO:0008006" key="6">
    <source>
        <dbReference type="Google" id="ProtNLM"/>
    </source>
</evidence>
<evidence type="ECO:0000313" key="3">
    <source>
        <dbReference type="EMBL" id="ORA96923.1"/>
    </source>
</evidence>
<evidence type="ECO:0000256" key="1">
    <source>
        <dbReference type="SAM" id="MobiDB-lite"/>
    </source>
</evidence>
<keyword evidence="5" id="KW-1185">Reference proteome</keyword>
<dbReference type="RefSeq" id="WP_083100146.1">
    <property type="nucleotide sequence ID" value="NZ_AP022590.1"/>
</dbReference>
<dbReference type="EMBL" id="AP022590">
    <property type="protein sequence ID" value="BBY36301.1"/>
    <property type="molecule type" value="Genomic_DNA"/>
</dbReference>
<proteinExistence type="predicted"/>
<reference evidence="3 4" key="1">
    <citation type="submission" date="2017-02" db="EMBL/GenBank/DDBJ databases">
        <title>The new phylogeny of genus Mycobacterium.</title>
        <authorList>
            <person name="Tortoli E."/>
            <person name="Trovato A."/>
            <person name="Cirillo D.M."/>
        </authorList>
    </citation>
    <scope>NUCLEOTIDE SEQUENCE [LARGE SCALE GENOMIC DNA]</scope>
    <source>
        <strain evidence="3 4">DSM 45255</strain>
    </source>
</reference>
<feature type="region of interest" description="Disordered" evidence="1">
    <location>
        <begin position="173"/>
        <end position="196"/>
    </location>
</feature>
<evidence type="ECO:0000313" key="2">
    <source>
        <dbReference type="EMBL" id="BBY36301.1"/>
    </source>
</evidence>
<protein>
    <recommendedName>
        <fullName evidence="6">Scaffolding protein</fullName>
    </recommendedName>
</protein>
<evidence type="ECO:0000313" key="4">
    <source>
        <dbReference type="Proteomes" id="UP000192760"/>
    </source>
</evidence>
<feature type="compositionally biased region" description="Basic and acidic residues" evidence="1">
    <location>
        <begin position="183"/>
        <end position="196"/>
    </location>
</feature>
<evidence type="ECO:0000313" key="5">
    <source>
        <dbReference type="Proteomes" id="UP000465812"/>
    </source>
</evidence>
<dbReference type="Proteomes" id="UP000192760">
    <property type="component" value="Unassembled WGS sequence"/>
</dbReference>
<name>A0A1X0F525_MYCNT</name>
<dbReference type="STRING" id="560555.BST30_28005"/>
<feature type="compositionally biased region" description="Basic and acidic residues" evidence="1">
    <location>
        <begin position="78"/>
        <end position="88"/>
    </location>
</feature>
<reference evidence="2 5" key="2">
    <citation type="journal article" date="2019" name="Emerg. Microbes Infect.">
        <title>Comprehensive subspecies identification of 175 nontuberculous mycobacteria species based on 7547 genomic profiles.</title>
        <authorList>
            <person name="Matsumoto Y."/>
            <person name="Kinjo T."/>
            <person name="Motooka D."/>
            <person name="Nabeya D."/>
            <person name="Jung N."/>
            <person name="Uechi K."/>
            <person name="Horii T."/>
            <person name="Iida T."/>
            <person name="Fujita J."/>
            <person name="Nakamura S."/>
        </authorList>
    </citation>
    <scope>NUCLEOTIDE SEQUENCE [LARGE SCALE GENOMIC DNA]</scope>
    <source>
        <strain evidence="2 5">JCM 18113</strain>
    </source>
</reference>
<feature type="region of interest" description="Disordered" evidence="1">
    <location>
        <begin position="1"/>
        <end position="24"/>
    </location>
</feature>
<dbReference type="EMBL" id="MVHW01000066">
    <property type="protein sequence ID" value="ORA96923.1"/>
    <property type="molecule type" value="Genomic_DNA"/>
</dbReference>
<reference evidence="2" key="3">
    <citation type="submission" date="2020-02" db="EMBL/GenBank/DDBJ databases">
        <authorList>
            <person name="Matsumoto Y."/>
            <person name="Motooka D."/>
            <person name="Nakamura S."/>
        </authorList>
    </citation>
    <scope>NUCLEOTIDE SEQUENCE</scope>
    <source>
        <strain evidence="2">JCM 18113</strain>
    </source>
</reference>
<dbReference type="AlphaFoldDB" id="A0A1X0F525"/>
<accession>A0A1X0F525</accession>
<dbReference type="Proteomes" id="UP000465812">
    <property type="component" value="Chromosome"/>
</dbReference>
<gene>
    <name evidence="3" type="ORF">BST30_28005</name>
    <name evidence="2" type="ORF">MMAN_04350</name>
</gene>
<feature type="region of interest" description="Disordered" evidence="1">
    <location>
        <begin position="37"/>
        <end position="101"/>
    </location>
</feature>